<dbReference type="HOGENOM" id="CLU_176325_0_0_6"/>
<dbReference type="NCBIfam" id="NF038109">
    <property type="entry name" value="tapY2_fam"/>
    <property type="match status" value="1"/>
</dbReference>
<dbReference type="EMBL" id="CP002209">
    <property type="protein sequence ID" value="ADN75007.1"/>
    <property type="molecule type" value="Genomic_DNA"/>
</dbReference>
<evidence type="ECO:0000313" key="1">
    <source>
        <dbReference type="EMBL" id="ADN75007.1"/>
    </source>
</evidence>
<evidence type="ECO:0000313" key="2">
    <source>
        <dbReference type="Proteomes" id="UP000006683"/>
    </source>
</evidence>
<name>E1SSG7_FERBD</name>
<dbReference type="OrthoDB" id="6267358at2"/>
<accession>E1SSG7</accession>
<organism evidence="1 2">
    <name type="scientific">Ferrimonas balearica (strain DSM 9799 / CCM 4581 / KCTC 23876 / PAT)</name>
    <dbReference type="NCBI Taxonomy" id="550540"/>
    <lineage>
        <taxon>Bacteria</taxon>
        <taxon>Pseudomonadati</taxon>
        <taxon>Pseudomonadota</taxon>
        <taxon>Gammaproteobacteria</taxon>
        <taxon>Alteromonadales</taxon>
        <taxon>Ferrimonadaceae</taxon>
        <taxon>Ferrimonas</taxon>
    </lineage>
</organism>
<dbReference type="STRING" id="550540.Fbal_0798"/>
<gene>
    <name evidence="1" type="ordered locus">Fbal_0798</name>
</gene>
<dbReference type="RefSeq" id="WP_013344313.1">
    <property type="nucleotide sequence ID" value="NC_014541.1"/>
</dbReference>
<dbReference type="Proteomes" id="UP000006683">
    <property type="component" value="Chromosome"/>
</dbReference>
<dbReference type="GeneID" id="67181036"/>
<proteinExistence type="predicted"/>
<sequence>MRRTLMLVALCASPVLADEWRDYKCYLKDRSGQAWVHLLMMQPENRYRQQNQLPGQPLLDSFGQPLAYINKVIECVGVDERFTRHDARLLDEQTPK</sequence>
<dbReference type="InterPro" id="IPR049848">
    <property type="entry name" value="TapY2-like"/>
</dbReference>
<protein>
    <submittedName>
        <fullName evidence="1">Uncharacterized protein</fullName>
    </submittedName>
</protein>
<keyword evidence="2" id="KW-1185">Reference proteome</keyword>
<dbReference type="AlphaFoldDB" id="E1SSG7"/>
<dbReference type="KEGG" id="fbl:Fbal_0798"/>
<reference evidence="1 2" key="1">
    <citation type="journal article" date="2010" name="Stand. Genomic Sci.">
        <title>Complete genome sequence of Ferrimonas balearica type strain (PAT).</title>
        <authorList>
            <person name="Nolan M."/>
            <person name="Sikorski J."/>
            <person name="Davenport K."/>
            <person name="Lucas S."/>
            <person name="Glavina Del Rio T."/>
            <person name="Tice H."/>
            <person name="Cheng J."/>
            <person name="Goodwin L."/>
            <person name="Pitluck S."/>
            <person name="Liolios K."/>
            <person name="Ivanova N."/>
            <person name="Mavromatis K."/>
            <person name="Ovchinnikova G."/>
            <person name="Pati A."/>
            <person name="Chen A."/>
            <person name="Palaniappan K."/>
            <person name="Land M."/>
            <person name="Hauser L."/>
            <person name="Chang Y."/>
            <person name="Jeffries C."/>
            <person name="Tapia R."/>
            <person name="Brettin T."/>
            <person name="Detter J."/>
            <person name="Han C."/>
            <person name="Yasawong M."/>
            <person name="Rohde M."/>
            <person name="Tindall B."/>
            <person name="Goker M."/>
            <person name="Woyke T."/>
            <person name="Bristow J."/>
            <person name="Eisen J."/>
            <person name="Markowitz V."/>
            <person name="Hugenholtz P."/>
            <person name="Kyrpides N."/>
            <person name="Klenk H."/>
            <person name="Lapidus A."/>
        </authorList>
    </citation>
    <scope>NUCLEOTIDE SEQUENCE [LARGE SCALE GENOMIC DNA]</scope>
    <source>
        <strain evidence="2">DSM 9799 / CCM 4581 / KCTC 23876 / PAT</strain>
    </source>
</reference>